<organism evidence="2">
    <name type="scientific">Podoviridae sp. ctuch15</name>
    <dbReference type="NCBI Taxonomy" id="2827752"/>
    <lineage>
        <taxon>Viruses</taxon>
        <taxon>Duplodnaviria</taxon>
        <taxon>Heunggongvirae</taxon>
        <taxon>Uroviricota</taxon>
        <taxon>Caudoviricetes</taxon>
    </lineage>
</organism>
<evidence type="ECO:0000313" key="2">
    <source>
        <dbReference type="EMBL" id="DAF57298.1"/>
    </source>
</evidence>
<accession>A0A8S5T3E5</accession>
<keyword evidence="1" id="KW-0812">Transmembrane</keyword>
<protein>
    <submittedName>
        <fullName evidence="2">Uncharacterized protein</fullName>
    </submittedName>
</protein>
<proteinExistence type="predicted"/>
<keyword evidence="1" id="KW-1133">Transmembrane helix</keyword>
<dbReference type="EMBL" id="BK032731">
    <property type="protein sequence ID" value="DAF57298.1"/>
    <property type="molecule type" value="Genomic_DNA"/>
</dbReference>
<reference evidence="2" key="1">
    <citation type="journal article" date="2021" name="Proc. Natl. Acad. Sci. U.S.A.">
        <title>A Catalog of Tens of Thousands of Viruses from Human Metagenomes Reveals Hidden Associations with Chronic Diseases.</title>
        <authorList>
            <person name="Tisza M.J."/>
            <person name="Buck C.B."/>
        </authorList>
    </citation>
    <scope>NUCLEOTIDE SEQUENCE</scope>
    <source>
        <strain evidence="2">Ctuch15</strain>
    </source>
</reference>
<evidence type="ECO:0000256" key="1">
    <source>
        <dbReference type="SAM" id="Phobius"/>
    </source>
</evidence>
<name>A0A8S5T3E5_9CAUD</name>
<feature type="transmembrane region" description="Helical" evidence="1">
    <location>
        <begin position="12"/>
        <end position="33"/>
    </location>
</feature>
<sequence>MNYEEVTAAGGILLLIGVFVTFGLIGALAFEVIKMRRLNRVLKARIIAASRKTIVVIIKEVLR</sequence>
<keyword evidence="1" id="KW-0472">Membrane</keyword>